<dbReference type="Pfam" id="PF00440">
    <property type="entry name" value="TetR_N"/>
    <property type="match status" value="1"/>
</dbReference>
<dbReference type="EMBL" id="JBFTEG010000012">
    <property type="protein sequence ID" value="MEX6503391.1"/>
    <property type="molecule type" value="Genomic_DNA"/>
</dbReference>
<evidence type="ECO:0000313" key="5">
    <source>
        <dbReference type="Proteomes" id="UP001560296"/>
    </source>
</evidence>
<evidence type="ECO:0000256" key="2">
    <source>
        <dbReference type="PROSITE-ProRule" id="PRU00335"/>
    </source>
</evidence>
<protein>
    <submittedName>
        <fullName evidence="4">TetR/AcrR family transcriptional regulator</fullName>
    </submittedName>
</protein>
<dbReference type="PANTHER" id="PTHR30055:SF226">
    <property type="entry name" value="HTH-TYPE TRANSCRIPTIONAL REGULATOR PKSA"/>
    <property type="match status" value="1"/>
</dbReference>
<dbReference type="InterPro" id="IPR023772">
    <property type="entry name" value="DNA-bd_HTH_TetR-type_CS"/>
</dbReference>
<dbReference type="PROSITE" id="PS01081">
    <property type="entry name" value="HTH_TETR_1"/>
    <property type="match status" value="1"/>
</dbReference>
<dbReference type="InterPro" id="IPR009057">
    <property type="entry name" value="Homeodomain-like_sf"/>
</dbReference>
<dbReference type="Pfam" id="PF17932">
    <property type="entry name" value="TetR_C_24"/>
    <property type="match status" value="1"/>
</dbReference>
<dbReference type="Proteomes" id="UP001560296">
    <property type="component" value="Unassembled WGS sequence"/>
</dbReference>
<feature type="DNA-binding region" description="H-T-H motif" evidence="2">
    <location>
        <begin position="37"/>
        <end position="56"/>
    </location>
</feature>
<evidence type="ECO:0000313" key="4">
    <source>
        <dbReference type="EMBL" id="MEX6503391.1"/>
    </source>
</evidence>
<gene>
    <name evidence="4" type="ORF">AB5S05_15120</name>
</gene>
<name>A0ABV3YVP2_9PSED</name>
<dbReference type="RefSeq" id="WP_369288351.1">
    <property type="nucleotide sequence ID" value="NZ_JBFTEG010000012.1"/>
</dbReference>
<dbReference type="SUPFAM" id="SSF46689">
    <property type="entry name" value="Homeodomain-like"/>
    <property type="match status" value="1"/>
</dbReference>
<dbReference type="PANTHER" id="PTHR30055">
    <property type="entry name" value="HTH-TYPE TRANSCRIPTIONAL REGULATOR RUTR"/>
    <property type="match status" value="1"/>
</dbReference>
<comment type="caution">
    <text evidence="4">The sequence shown here is derived from an EMBL/GenBank/DDBJ whole genome shotgun (WGS) entry which is preliminary data.</text>
</comment>
<dbReference type="InterPro" id="IPR041490">
    <property type="entry name" value="KstR2_TetR_C"/>
</dbReference>
<feature type="domain" description="HTH tetR-type" evidence="3">
    <location>
        <begin position="14"/>
        <end position="74"/>
    </location>
</feature>
<dbReference type="Gene3D" id="1.10.357.10">
    <property type="entry name" value="Tetracycline Repressor, domain 2"/>
    <property type="match status" value="1"/>
</dbReference>
<evidence type="ECO:0000256" key="1">
    <source>
        <dbReference type="ARBA" id="ARBA00023125"/>
    </source>
</evidence>
<dbReference type="InterPro" id="IPR001647">
    <property type="entry name" value="HTH_TetR"/>
</dbReference>
<keyword evidence="5" id="KW-1185">Reference proteome</keyword>
<organism evidence="4 5">
    <name type="scientific">Pseudomonas zhanjiangensis</name>
    <dbReference type="NCBI Taxonomy" id="3239015"/>
    <lineage>
        <taxon>Bacteria</taxon>
        <taxon>Pseudomonadati</taxon>
        <taxon>Pseudomonadota</taxon>
        <taxon>Gammaproteobacteria</taxon>
        <taxon>Pseudomonadales</taxon>
        <taxon>Pseudomonadaceae</taxon>
        <taxon>Pseudomonas</taxon>
    </lineage>
</organism>
<sequence length="212" mass="22614">MAYRPSAERLDRDQALRQRILACALARVAEGGFAALSMQALAEDVGIATGSLYRHFRSKGELAAEVFAVASQREVEALALVLRGPGSPAARLAAGLRQFAARAWHSRQLAFALIAEPVEPQVDEQRLLYREAYAELFVELLEEGVAAGQFRVQQLGLIAACLVGAIAESLVGPLSPPARAARAAGHPALELAVVSQNLITFCLRAVGAEECQ</sequence>
<keyword evidence="1 2" id="KW-0238">DNA-binding</keyword>
<dbReference type="SUPFAM" id="SSF48498">
    <property type="entry name" value="Tetracyclin repressor-like, C-terminal domain"/>
    <property type="match status" value="1"/>
</dbReference>
<accession>A0ABV3YVP2</accession>
<reference evidence="4 5" key="1">
    <citation type="submission" date="2024-07" db="EMBL/GenBank/DDBJ databases">
        <authorList>
            <person name="Li M."/>
        </authorList>
    </citation>
    <scope>NUCLEOTIDE SEQUENCE [LARGE SCALE GENOMIC DNA]</scope>
    <source>
        <strain evidence="4 5">25A3E</strain>
    </source>
</reference>
<proteinExistence type="predicted"/>
<evidence type="ECO:0000259" key="3">
    <source>
        <dbReference type="PROSITE" id="PS50977"/>
    </source>
</evidence>
<dbReference type="InterPro" id="IPR036271">
    <property type="entry name" value="Tet_transcr_reg_TetR-rel_C_sf"/>
</dbReference>
<dbReference type="InterPro" id="IPR050109">
    <property type="entry name" value="HTH-type_TetR-like_transc_reg"/>
</dbReference>
<dbReference type="PROSITE" id="PS50977">
    <property type="entry name" value="HTH_TETR_2"/>
    <property type="match status" value="1"/>
</dbReference>
<dbReference type="PRINTS" id="PR00455">
    <property type="entry name" value="HTHTETR"/>
</dbReference>